<dbReference type="Pfam" id="PF12146">
    <property type="entry name" value="Hydrolase_4"/>
    <property type="match status" value="1"/>
</dbReference>
<name>A0A6P1TIG4_9FIRM</name>
<protein>
    <submittedName>
        <fullName evidence="3">Alpha/beta fold hydrolase</fullName>
    </submittedName>
</protein>
<gene>
    <name evidence="3" type="ORF">Ana3638_09615</name>
</gene>
<dbReference type="Proteomes" id="UP000464314">
    <property type="component" value="Chromosome"/>
</dbReference>
<dbReference type="KEGG" id="anr:Ana3638_09615"/>
<feature type="domain" description="Serine aminopeptidase S33" evidence="2">
    <location>
        <begin position="115"/>
        <end position="303"/>
    </location>
</feature>
<evidence type="ECO:0000259" key="2">
    <source>
        <dbReference type="Pfam" id="PF12146"/>
    </source>
</evidence>
<dbReference type="PROSITE" id="PS00708">
    <property type="entry name" value="PRO_ENDOPEP_SER"/>
    <property type="match status" value="1"/>
</dbReference>
<dbReference type="GO" id="GO:0052689">
    <property type="term" value="F:carboxylic ester hydrolase activity"/>
    <property type="evidence" value="ECO:0007669"/>
    <property type="project" value="TreeGrafter"/>
</dbReference>
<reference evidence="3 4" key="1">
    <citation type="submission" date="2020-01" db="EMBL/GenBank/DDBJ databases">
        <title>Genome analysis of Anaerocolumna sp. CBA3638.</title>
        <authorList>
            <person name="Kim J."/>
            <person name="Roh S.W."/>
        </authorList>
    </citation>
    <scope>NUCLEOTIDE SEQUENCE [LARGE SCALE GENOMIC DNA]</scope>
    <source>
        <strain evidence="3 4">CBA3638</strain>
    </source>
</reference>
<dbReference type="SUPFAM" id="SSF53474">
    <property type="entry name" value="alpha/beta-Hydrolases"/>
    <property type="match status" value="1"/>
</dbReference>
<keyword evidence="1 3" id="KW-0378">Hydrolase</keyword>
<organism evidence="3 4">
    <name type="scientific">Anaerocolumna sedimenticola</name>
    <dbReference type="NCBI Taxonomy" id="2696063"/>
    <lineage>
        <taxon>Bacteria</taxon>
        <taxon>Bacillati</taxon>
        <taxon>Bacillota</taxon>
        <taxon>Clostridia</taxon>
        <taxon>Lachnospirales</taxon>
        <taxon>Lachnospiraceae</taxon>
        <taxon>Anaerocolumna</taxon>
    </lineage>
</organism>
<dbReference type="RefSeq" id="WP_161837828.1">
    <property type="nucleotide sequence ID" value="NZ_CP048000.1"/>
</dbReference>
<evidence type="ECO:0000313" key="3">
    <source>
        <dbReference type="EMBL" id="QHQ61000.1"/>
    </source>
</evidence>
<dbReference type="InterPro" id="IPR029058">
    <property type="entry name" value="AB_hydrolase_fold"/>
</dbReference>
<dbReference type="GO" id="GO:0004252">
    <property type="term" value="F:serine-type endopeptidase activity"/>
    <property type="evidence" value="ECO:0007669"/>
    <property type="project" value="InterPro"/>
</dbReference>
<sequence length="367" mass="42383">MEKIKEPYSLSVGAYQYIMVPVTCTIGNFNYQIAFDGNHNIVGFSYEEYAAKEPIEDNSIPEEVTETEYSFSNDGFVIPGTFTTPKEGSNYPVVILVQGFGASDRDESIYENKPFRDIAWDLAKQGIASYRYDKRSYLYSERMAKDKTATIKDEIIDDTVAATQMVKKLEEVDNSRIYILGHSLGGYVIPRIAQELPEVSGYIFMAAPAEHVKNYILDQYNYLAYRDENLTKEEQEEQKTLRNDIDLLDKPKDIPQDKMILGAYKDYWIDLADYYPIKAAKKIKVPVLVLQGERDYQVTMKQYNKWKDNFEDSDNWIFHSYVALNHFMIAGAGEPKSEEYRARAHVDTKVTQDITQFIKDSKEKDLK</sequence>
<dbReference type="GO" id="GO:0006508">
    <property type="term" value="P:proteolysis"/>
    <property type="evidence" value="ECO:0007669"/>
    <property type="project" value="InterPro"/>
</dbReference>
<dbReference type="InterPro" id="IPR022742">
    <property type="entry name" value="Hydrolase_4"/>
</dbReference>
<dbReference type="PANTHER" id="PTHR43265">
    <property type="entry name" value="ESTERASE ESTD"/>
    <property type="match status" value="1"/>
</dbReference>
<evidence type="ECO:0000313" key="4">
    <source>
        <dbReference type="Proteomes" id="UP000464314"/>
    </source>
</evidence>
<dbReference type="AlphaFoldDB" id="A0A6P1TIG4"/>
<dbReference type="EMBL" id="CP048000">
    <property type="protein sequence ID" value="QHQ61000.1"/>
    <property type="molecule type" value="Genomic_DNA"/>
</dbReference>
<evidence type="ECO:0000256" key="1">
    <source>
        <dbReference type="ARBA" id="ARBA00022801"/>
    </source>
</evidence>
<dbReference type="PANTHER" id="PTHR43265:SF1">
    <property type="entry name" value="ESTERASE ESTD"/>
    <property type="match status" value="1"/>
</dbReference>
<accession>A0A6P1TIG4</accession>
<proteinExistence type="predicted"/>
<keyword evidence="4" id="KW-1185">Reference proteome</keyword>
<dbReference type="InterPro" id="IPR002471">
    <property type="entry name" value="Pept_S9_AS"/>
</dbReference>
<dbReference type="Gene3D" id="3.40.50.1820">
    <property type="entry name" value="alpha/beta hydrolase"/>
    <property type="match status" value="1"/>
</dbReference>
<dbReference type="InterPro" id="IPR053145">
    <property type="entry name" value="AB_hydrolase_Est10"/>
</dbReference>